<keyword evidence="5" id="KW-1185">Reference proteome</keyword>
<dbReference type="SUPFAM" id="SSF56672">
    <property type="entry name" value="DNA/RNA polymerases"/>
    <property type="match status" value="1"/>
</dbReference>
<evidence type="ECO:0000256" key="1">
    <source>
        <dbReference type="ARBA" id="ARBA00022484"/>
    </source>
</evidence>
<dbReference type="Proteomes" id="UP000830595">
    <property type="component" value="Segment"/>
</dbReference>
<evidence type="ECO:0000313" key="4">
    <source>
        <dbReference type="EMBL" id="QGY72589.1"/>
    </source>
</evidence>
<organism evidence="4 5">
    <name type="scientific">Plasmopara viticola lesion associated ourmia-like virus 59</name>
    <dbReference type="NCBI Taxonomy" id="2686530"/>
    <lineage>
        <taxon>Viruses</taxon>
        <taxon>Riboviria</taxon>
        <taxon>Orthornavirae</taxon>
        <taxon>Lenarviricota</taxon>
        <taxon>Miaviricetes</taxon>
        <taxon>Ourlivirales</taxon>
        <taxon>Botourmiaviridae</taxon>
        <taxon>Botoulivirus</taxon>
        <taxon>Botoulivirus epsilonplasmoparae</taxon>
    </lineage>
</organism>
<evidence type="ECO:0000313" key="5">
    <source>
        <dbReference type="Proteomes" id="UP000830595"/>
    </source>
</evidence>
<name>A0ABX6FJ09_9VIRU</name>
<dbReference type="EMBL" id="MN532646">
    <property type="protein sequence ID" value="QGY72589.1"/>
    <property type="molecule type" value="Genomic_RNA"/>
</dbReference>
<evidence type="ECO:0000256" key="3">
    <source>
        <dbReference type="ARBA" id="ARBA00022695"/>
    </source>
</evidence>
<keyword evidence="3" id="KW-0548">Nucleotidyltransferase</keyword>
<evidence type="ECO:0000256" key="2">
    <source>
        <dbReference type="ARBA" id="ARBA00022679"/>
    </source>
</evidence>
<keyword evidence="2" id="KW-0808">Transferase</keyword>
<protein>
    <submittedName>
        <fullName evidence="4">RNA dependent RNA polymerase</fullName>
    </submittedName>
</protein>
<sequence length="584" mass="67582">MSAGSRAREAWQNFVAQPANMPECDWSYDPLWLLKRRVRELTEGWGSKLEGRRKDFWSGNEWGLGKENGYVPDQQGCFEVKRRSGGTLAAPAGPCKDFSGLRVGIAKTKGKFRVVTMQPAYVKRVLRPVHEALYDHLTDKGWCVRGDVTRQDFDAVFDDLKSGERIISGDYEQATNLIYLDAVEVIVSTIAEEPRLTEEEKKVLIGSFRDIRWVSKAGVHRPLNRGSMMGNLISFPLLCLLNKACHDIARDIHEGSDNGRKRLGRFNGDDCMFPGSLEFYHLWRRVTGTYGLKVNEKKTGFRRNMAELNSQPCFRGKKGLNPKPVISFLRPFREEPDGLLWEVYSGIKSLKFEVQALIWNVYMRHEISLRPLETDCLPGRTLQYLLKKSWFRRAIQIGPAPIKRGGVSRTIPMTVQNPPLPEFYPVFDDAARRLKKGFVEFWTGKVLGESAELNYPEERRLDRRAFHKENSKTPTRKTKWTLKRGERRWQFVWPKHIWDIAVEKYPECIMTDDECLSPWHDDHPCLTTRAGLIKDRLIRPPKIPVPQSLLGEVIPMIREGREYLSLQYCGPYRFKCIEEELEWT</sequence>
<proteinExistence type="predicted"/>
<dbReference type="RefSeq" id="YP_010800254.1">
    <property type="nucleotide sequence ID" value="NC_076789.1"/>
</dbReference>
<accession>A0ABX6FJ09</accession>
<dbReference type="GeneID" id="80538781"/>
<dbReference type="InterPro" id="IPR043502">
    <property type="entry name" value="DNA/RNA_pol_sf"/>
</dbReference>
<keyword evidence="1" id="KW-0696">RNA-directed RNA polymerase</keyword>
<reference evidence="4" key="1">
    <citation type="journal article" date="2020" name="Virus Evol.">
        <title>Analysis of the virome associated to grapevine downy mildew lesions reveals new mycovirus lineages.</title>
        <authorList>
            <person name="Chiapello M."/>
            <person name="Rodriguez-Romero J."/>
            <person name="Ayllon M.A."/>
            <person name="Turina M."/>
        </authorList>
    </citation>
    <scope>NUCLEOTIDE SEQUENCE</scope>
    <source>
        <strain evidence="4">DMG-C_25545</strain>
    </source>
</reference>